<gene>
    <name evidence="2" type="ORF">GCM10017044_14700</name>
</gene>
<name>A0A919AQM0_9PROT</name>
<accession>A0A919AQM0</accession>
<evidence type="ECO:0000313" key="3">
    <source>
        <dbReference type="Proteomes" id="UP000630923"/>
    </source>
</evidence>
<dbReference type="Pfam" id="PF20066">
    <property type="entry name" value="Glyoxalase_8"/>
    <property type="match status" value="1"/>
</dbReference>
<keyword evidence="3" id="KW-1185">Reference proteome</keyword>
<dbReference type="RefSeq" id="WP_191251348.1">
    <property type="nucleotide sequence ID" value="NZ_BNCI01000001.1"/>
</dbReference>
<dbReference type="AlphaFoldDB" id="A0A919AQM0"/>
<feature type="domain" description="Glyoxalase-related protein" evidence="1">
    <location>
        <begin position="3"/>
        <end position="133"/>
    </location>
</feature>
<comment type="caution">
    <text evidence="2">The sequence shown here is derived from an EMBL/GenBank/DDBJ whole genome shotgun (WGS) entry which is preliminary data.</text>
</comment>
<reference evidence="2" key="1">
    <citation type="journal article" date="2014" name="Int. J. Syst. Evol. Microbiol.">
        <title>Complete genome sequence of Corynebacterium casei LMG S-19264T (=DSM 44701T), isolated from a smear-ripened cheese.</title>
        <authorList>
            <consortium name="US DOE Joint Genome Institute (JGI-PGF)"/>
            <person name="Walter F."/>
            <person name="Albersmeier A."/>
            <person name="Kalinowski J."/>
            <person name="Ruckert C."/>
        </authorList>
    </citation>
    <scope>NUCLEOTIDE SEQUENCE</scope>
    <source>
        <strain evidence="2">KCTC 42590</strain>
    </source>
</reference>
<dbReference type="Proteomes" id="UP000630923">
    <property type="component" value="Unassembled WGS sequence"/>
</dbReference>
<reference evidence="2" key="2">
    <citation type="submission" date="2020-09" db="EMBL/GenBank/DDBJ databases">
        <authorList>
            <person name="Sun Q."/>
            <person name="Kim S."/>
        </authorList>
    </citation>
    <scope>NUCLEOTIDE SEQUENCE</scope>
    <source>
        <strain evidence="2">KCTC 42590</strain>
    </source>
</reference>
<dbReference type="InterPro" id="IPR045517">
    <property type="entry name" value="Glyoxalase_8"/>
</dbReference>
<evidence type="ECO:0000313" key="2">
    <source>
        <dbReference type="EMBL" id="GHF20846.1"/>
    </source>
</evidence>
<proteinExistence type="predicted"/>
<sequence length="148" mass="16525">MITITQIKAGAKRLRSFFSDKDIKLSHSDGLEAMAFAHGFRDWNTCSATLRDSEGSFRPLLGDRVIGAFRDQSAVGQITALSMISPKPKYAPDALKVKIKFDSPVDVITSERMQGLRSYMWLFLDNQGHTIDRLGRPDGNGCFRIDGR</sequence>
<organism evidence="2 3">
    <name type="scientific">Kordiimonas sediminis</name>
    <dbReference type="NCBI Taxonomy" id="1735581"/>
    <lineage>
        <taxon>Bacteria</taxon>
        <taxon>Pseudomonadati</taxon>
        <taxon>Pseudomonadota</taxon>
        <taxon>Alphaproteobacteria</taxon>
        <taxon>Kordiimonadales</taxon>
        <taxon>Kordiimonadaceae</taxon>
        <taxon>Kordiimonas</taxon>
    </lineage>
</organism>
<protein>
    <recommendedName>
        <fullName evidence="1">Glyoxalase-related protein domain-containing protein</fullName>
    </recommendedName>
</protein>
<evidence type="ECO:0000259" key="1">
    <source>
        <dbReference type="Pfam" id="PF20066"/>
    </source>
</evidence>
<dbReference type="EMBL" id="BNCI01000001">
    <property type="protein sequence ID" value="GHF20846.1"/>
    <property type="molecule type" value="Genomic_DNA"/>
</dbReference>